<evidence type="ECO:0000256" key="3">
    <source>
        <dbReference type="ARBA" id="ARBA00023125"/>
    </source>
</evidence>
<feature type="domain" description="Zn(2)-C6 fungal-type" evidence="7">
    <location>
        <begin position="16"/>
        <end position="45"/>
    </location>
</feature>
<organism evidence="8 9">
    <name type="scientific">Aspergillus uvarum CBS 121591</name>
    <dbReference type="NCBI Taxonomy" id="1448315"/>
    <lineage>
        <taxon>Eukaryota</taxon>
        <taxon>Fungi</taxon>
        <taxon>Dikarya</taxon>
        <taxon>Ascomycota</taxon>
        <taxon>Pezizomycotina</taxon>
        <taxon>Eurotiomycetes</taxon>
        <taxon>Eurotiomycetidae</taxon>
        <taxon>Eurotiales</taxon>
        <taxon>Aspergillaceae</taxon>
        <taxon>Aspergillus</taxon>
        <taxon>Aspergillus subgen. Circumdati</taxon>
    </lineage>
</organism>
<dbReference type="SMART" id="SM00906">
    <property type="entry name" value="Fungal_trans"/>
    <property type="match status" value="1"/>
</dbReference>
<feature type="region of interest" description="Disordered" evidence="6">
    <location>
        <begin position="606"/>
        <end position="670"/>
    </location>
</feature>
<dbReference type="Proteomes" id="UP000248340">
    <property type="component" value="Unassembled WGS sequence"/>
</dbReference>
<dbReference type="InterPro" id="IPR001138">
    <property type="entry name" value="Zn2Cys6_DnaBD"/>
</dbReference>
<dbReference type="GO" id="GO:0006351">
    <property type="term" value="P:DNA-templated transcription"/>
    <property type="evidence" value="ECO:0007669"/>
    <property type="project" value="InterPro"/>
</dbReference>
<dbReference type="PANTHER" id="PTHR47424">
    <property type="entry name" value="REGULATORY PROTEIN GAL4"/>
    <property type="match status" value="1"/>
</dbReference>
<evidence type="ECO:0000256" key="6">
    <source>
        <dbReference type="SAM" id="MobiDB-lite"/>
    </source>
</evidence>
<proteinExistence type="predicted"/>
<dbReference type="EMBL" id="KZ821754">
    <property type="protein sequence ID" value="PYH76643.1"/>
    <property type="molecule type" value="Genomic_DNA"/>
</dbReference>
<dbReference type="VEuPathDB" id="FungiDB:BO82DRAFT_201973"/>
<sequence length="706" mass="79268">MVVNQHSMFTTKISKACQECRRRKIRCDGLNPCSTCQRRNTVCQFRKRARVRQRLGPAIPPPYTQGSEAPFGDLEETLSQTLTEAALAADLASPGEKPKERQHPPSEPPSHLYRDVHKSVSAREESSSSDSVELYYGPTSDFSLLQHLYRRLYIHANSSAPQPGRGDIDEVDQGLDFFRIRHIFFGPTTAASGSDQAEQPLLNLPSRQVCYTLMNRFLATHYNVVPFYLKSRYDQLLRALLGDADSSPCSPVQKQIGLLAMATAAANTEHFEWGATVAEYCEAQRAKTENIVSLESIQLGIMMAIYHLEYAHSNIAYVVIGNACRKTFAAGLHRQQLRANSDDNQGMLERRHTFWSLYFVEIWISFYLGRPSMLEFIKVEVSQPQDIFLSILQHFATVMLKIVQQIYRPQCAPAALWNSAIAVGREMSALHSKAQADFGIELDAPRISDPRGMRPTILVTLYNFMSLLIFRPFLIIRGKLQHSQAEASESPSTSSQSRPDIPSWLNDACHRCLNAAKSIILYICHISASDSLLLELRFNCFYLENCLFVLLYDMASNPEKHTHNLPLIHEGLQFLARMRPGDPVCSSITTIRRILHHLNLDAGPGELVHDHHHQQHSPQLQGFDPSSQPPPPTLPLSLSQMTMGPGVWEEQPQQHPPPLSSQPLGNPGLLAPSTDLQFDLDISGADFNVDITAIDWGTFFSYVPNQ</sequence>
<dbReference type="SMART" id="SM00066">
    <property type="entry name" value="GAL4"/>
    <property type="match status" value="1"/>
</dbReference>
<dbReference type="Gene3D" id="4.10.240.10">
    <property type="entry name" value="Zn(2)-C6 fungal-type DNA-binding domain"/>
    <property type="match status" value="1"/>
</dbReference>
<name>A0A319CDF5_9EURO</name>
<dbReference type="Pfam" id="PF04082">
    <property type="entry name" value="Fungal_trans"/>
    <property type="match status" value="1"/>
</dbReference>
<protein>
    <recommendedName>
        <fullName evidence="7">Zn(2)-C6 fungal-type domain-containing protein</fullName>
    </recommendedName>
</protein>
<evidence type="ECO:0000256" key="2">
    <source>
        <dbReference type="ARBA" id="ARBA00023015"/>
    </source>
</evidence>
<dbReference type="CDD" id="cd12148">
    <property type="entry name" value="fungal_TF_MHR"/>
    <property type="match status" value="1"/>
</dbReference>
<dbReference type="STRING" id="1448315.A0A319CDF5"/>
<dbReference type="PROSITE" id="PS00463">
    <property type="entry name" value="ZN2_CY6_FUNGAL_1"/>
    <property type="match status" value="1"/>
</dbReference>
<evidence type="ECO:0000256" key="4">
    <source>
        <dbReference type="ARBA" id="ARBA00023163"/>
    </source>
</evidence>
<dbReference type="InterPro" id="IPR051127">
    <property type="entry name" value="Fungal_SecMet_Regulators"/>
</dbReference>
<feature type="region of interest" description="Disordered" evidence="6">
    <location>
        <begin position="91"/>
        <end position="132"/>
    </location>
</feature>
<dbReference type="GeneID" id="37133355"/>
<dbReference type="GO" id="GO:0008270">
    <property type="term" value="F:zinc ion binding"/>
    <property type="evidence" value="ECO:0007669"/>
    <property type="project" value="InterPro"/>
</dbReference>
<evidence type="ECO:0000256" key="1">
    <source>
        <dbReference type="ARBA" id="ARBA00022723"/>
    </source>
</evidence>
<keyword evidence="2" id="KW-0805">Transcription regulation</keyword>
<dbReference type="InterPro" id="IPR007219">
    <property type="entry name" value="XnlR_reg_dom"/>
</dbReference>
<reference evidence="8 9" key="1">
    <citation type="submission" date="2016-12" db="EMBL/GenBank/DDBJ databases">
        <title>The genomes of Aspergillus section Nigri reveals drivers in fungal speciation.</title>
        <authorList>
            <consortium name="DOE Joint Genome Institute"/>
            <person name="Vesth T.C."/>
            <person name="Nybo J."/>
            <person name="Theobald S."/>
            <person name="Brandl J."/>
            <person name="Frisvad J.C."/>
            <person name="Nielsen K.F."/>
            <person name="Lyhne E.K."/>
            <person name="Kogle M.E."/>
            <person name="Kuo A."/>
            <person name="Riley R."/>
            <person name="Clum A."/>
            <person name="Nolan M."/>
            <person name="Lipzen A."/>
            <person name="Salamov A."/>
            <person name="Henrissat B."/>
            <person name="Wiebenga A."/>
            <person name="De Vries R.P."/>
            <person name="Grigoriev I.V."/>
            <person name="Mortensen U.H."/>
            <person name="Andersen M.R."/>
            <person name="Baker S.E."/>
        </authorList>
    </citation>
    <scope>NUCLEOTIDE SEQUENCE [LARGE SCALE GENOMIC DNA]</scope>
    <source>
        <strain evidence="8 9">CBS 121591</strain>
    </source>
</reference>
<dbReference type="PROSITE" id="PS50048">
    <property type="entry name" value="ZN2_CY6_FUNGAL_2"/>
    <property type="match status" value="1"/>
</dbReference>
<dbReference type="GO" id="GO:0000435">
    <property type="term" value="P:positive regulation of transcription from RNA polymerase II promoter by galactose"/>
    <property type="evidence" value="ECO:0007669"/>
    <property type="project" value="TreeGrafter"/>
</dbReference>
<gene>
    <name evidence="8" type="ORF">BO82DRAFT_201973</name>
</gene>
<dbReference type="GO" id="GO:0000981">
    <property type="term" value="F:DNA-binding transcription factor activity, RNA polymerase II-specific"/>
    <property type="evidence" value="ECO:0007669"/>
    <property type="project" value="InterPro"/>
</dbReference>
<keyword evidence="3" id="KW-0238">DNA-binding</keyword>
<dbReference type="CDD" id="cd00067">
    <property type="entry name" value="GAL4"/>
    <property type="match status" value="1"/>
</dbReference>
<dbReference type="OrthoDB" id="5296287at2759"/>
<dbReference type="InterPro" id="IPR036864">
    <property type="entry name" value="Zn2-C6_fun-type_DNA-bd_sf"/>
</dbReference>
<dbReference type="GO" id="GO:0000978">
    <property type="term" value="F:RNA polymerase II cis-regulatory region sequence-specific DNA binding"/>
    <property type="evidence" value="ECO:0007669"/>
    <property type="project" value="TreeGrafter"/>
</dbReference>
<dbReference type="RefSeq" id="XP_025486843.1">
    <property type="nucleotide sequence ID" value="XM_025630614.1"/>
</dbReference>
<dbReference type="Pfam" id="PF00172">
    <property type="entry name" value="Zn_clus"/>
    <property type="match status" value="1"/>
</dbReference>
<evidence type="ECO:0000256" key="5">
    <source>
        <dbReference type="ARBA" id="ARBA00023242"/>
    </source>
</evidence>
<dbReference type="AlphaFoldDB" id="A0A319CDF5"/>
<keyword evidence="4" id="KW-0804">Transcription</keyword>
<evidence type="ECO:0000259" key="7">
    <source>
        <dbReference type="PROSITE" id="PS50048"/>
    </source>
</evidence>
<keyword evidence="5" id="KW-0539">Nucleus</keyword>
<feature type="compositionally biased region" description="Basic and acidic residues" evidence="6">
    <location>
        <begin position="112"/>
        <end position="126"/>
    </location>
</feature>
<keyword evidence="1" id="KW-0479">Metal-binding</keyword>
<evidence type="ECO:0000313" key="9">
    <source>
        <dbReference type="Proteomes" id="UP000248340"/>
    </source>
</evidence>
<dbReference type="SUPFAM" id="SSF57701">
    <property type="entry name" value="Zn2/Cys6 DNA-binding domain"/>
    <property type="match status" value="1"/>
</dbReference>
<evidence type="ECO:0000313" key="8">
    <source>
        <dbReference type="EMBL" id="PYH76643.1"/>
    </source>
</evidence>
<keyword evidence="9" id="KW-1185">Reference proteome</keyword>
<accession>A0A319CDF5</accession>
<dbReference type="PANTHER" id="PTHR47424:SF15">
    <property type="entry name" value="ZN(II)2CYS6 TRANSCRIPTION FACTOR (EUROFUNG)"/>
    <property type="match status" value="1"/>
</dbReference>
<dbReference type="GO" id="GO:0005634">
    <property type="term" value="C:nucleus"/>
    <property type="evidence" value="ECO:0007669"/>
    <property type="project" value="TreeGrafter"/>
</dbReference>